<gene>
    <name evidence="1" type="ORF">V6N12_015852</name>
</gene>
<proteinExistence type="predicted"/>
<accession>A0ABR2DPU5</accession>
<organism evidence="1 2">
    <name type="scientific">Hibiscus sabdariffa</name>
    <name type="common">roselle</name>
    <dbReference type="NCBI Taxonomy" id="183260"/>
    <lineage>
        <taxon>Eukaryota</taxon>
        <taxon>Viridiplantae</taxon>
        <taxon>Streptophyta</taxon>
        <taxon>Embryophyta</taxon>
        <taxon>Tracheophyta</taxon>
        <taxon>Spermatophyta</taxon>
        <taxon>Magnoliopsida</taxon>
        <taxon>eudicotyledons</taxon>
        <taxon>Gunneridae</taxon>
        <taxon>Pentapetalae</taxon>
        <taxon>rosids</taxon>
        <taxon>malvids</taxon>
        <taxon>Malvales</taxon>
        <taxon>Malvaceae</taxon>
        <taxon>Malvoideae</taxon>
        <taxon>Hibiscus</taxon>
    </lineage>
</organism>
<reference evidence="1 2" key="1">
    <citation type="journal article" date="2024" name="G3 (Bethesda)">
        <title>Genome assembly of Hibiscus sabdariffa L. provides insights into metabolisms of medicinal natural products.</title>
        <authorList>
            <person name="Kim T."/>
        </authorList>
    </citation>
    <scope>NUCLEOTIDE SEQUENCE [LARGE SCALE GENOMIC DNA]</scope>
    <source>
        <strain evidence="1">TK-2024</strain>
        <tissue evidence="1">Old leaves</tissue>
    </source>
</reference>
<protein>
    <submittedName>
        <fullName evidence="1">Uncharacterized protein</fullName>
    </submittedName>
</protein>
<evidence type="ECO:0000313" key="1">
    <source>
        <dbReference type="EMBL" id="KAK8543294.1"/>
    </source>
</evidence>
<dbReference type="EMBL" id="JBBPBM010000024">
    <property type="protein sequence ID" value="KAK8543294.1"/>
    <property type="molecule type" value="Genomic_DNA"/>
</dbReference>
<keyword evidence="2" id="KW-1185">Reference proteome</keyword>
<comment type="caution">
    <text evidence="1">The sequence shown here is derived from an EMBL/GenBank/DDBJ whole genome shotgun (WGS) entry which is preliminary data.</text>
</comment>
<sequence length="112" mass="12877">MSMNPTVSDFTSPIVLVNKMDSTSLETKAFGHKLSDSEDPLEAHSVSESLSLEQFREPRQLIMPMQQLFMSYKGSKCNQETVAWLNGKEKHRLRSAEFRRSKRIRAVESNRT</sequence>
<name>A0ABR2DPU5_9ROSI</name>
<evidence type="ECO:0000313" key="2">
    <source>
        <dbReference type="Proteomes" id="UP001472677"/>
    </source>
</evidence>
<dbReference type="Proteomes" id="UP001472677">
    <property type="component" value="Unassembled WGS sequence"/>
</dbReference>